<dbReference type="OrthoDB" id="9808408at2"/>
<dbReference type="SUPFAM" id="SSF55781">
    <property type="entry name" value="GAF domain-like"/>
    <property type="match status" value="1"/>
</dbReference>
<gene>
    <name evidence="7" type="ORF">EZV76_15205</name>
</gene>
<feature type="domain" description="PAC" evidence="6">
    <location>
        <begin position="84"/>
        <end position="134"/>
    </location>
</feature>
<comment type="caution">
    <text evidence="7">The sequence shown here is derived from an EMBL/GenBank/DDBJ whole genome shotgun (WGS) entry which is preliminary data.</text>
</comment>
<dbReference type="PANTHER" id="PTHR47429">
    <property type="entry name" value="PROTEIN TWIN LOV 1"/>
    <property type="match status" value="1"/>
</dbReference>
<dbReference type="SMART" id="SM00065">
    <property type="entry name" value="GAF"/>
    <property type="match status" value="1"/>
</dbReference>
<dbReference type="InterPro" id="IPR035965">
    <property type="entry name" value="PAS-like_dom_sf"/>
</dbReference>
<dbReference type="Pfam" id="PF13185">
    <property type="entry name" value="GAF_2"/>
    <property type="match status" value="1"/>
</dbReference>
<feature type="domain" description="PAS" evidence="5">
    <location>
        <begin position="257"/>
        <end position="324"/>
    </location>
</feature>
<dbReference type="GO" id="GO:0006355">
    <property type="term" value="P:regulation of DNA-templated transcription"/>
    <property type="evidence" value="ECO:0007669"/>
    <property type="project" value="InterPro"/>
</dbReference>
<dbReference type="Proteomes" id="UP000310406">
    <property type="component" value="Unassembled WGS sequence"/>
</dbReference>
<keyword evidence="4" id="KW-0175">Coiled coil</keyword>
<evidence type="ECO:0000256" key="3">
    <source>
        <dbReference type="ARBA" id="ARBA00022991"/>
    </source>
</evidence>
<evidence type="ECO:0000256" key="2">
    <source>
        <dbReference type="ARBA" id="ARBA00022643"/>
    </source>
</evidence>
<feature type="coiled-coil region" evidence="4">
    <location>
        <begin position="540"/>
        <end position="592"/>
    </location>
</feature>
<dbReference type="InterPro" id="IPR013767">
    <property type="entry name" value="PAS_fold"/>
</dbReference>
<reference evidence="7 8" key="1">
    <citation type="submission" date="2019-03" db="EMBL/GenBank/DDBJ databases">
        <title>Muricauda SCR12 sp.nov, a marine bacterium isolated from Pacific Ocean:the Okinawa trough.</title>
        <authorList>
            <person name="Liu L."/>
        </authorList>
    </citation>
    <scope>NUCLEOTIDE SEQUENCE [LARGE SCALE GENOMIC DNA]</scope>
    <source>
        <strain evidence="7 8">SCR12</strain>
    </source>
</reference>
<dbReference type="SMART" id="SM00086">
    <property type="entry name" value="PAC"/>
    <property type="match status" value="2"/>
</dbReference>
<evidence type="ECO:0000259" key="6">
    <source>
        <dbReference type="PROSITE" id="PS50113"/>
    </source>
</evidence>
<accession>A0A4S8RHF5</accession>
<organism evidence="7 8">
    <name type="scientific">Flagellimonas alvinocaridis</name>
    <dbReference type="NCBI Taxonomy" id="2530200"/>
    <lineage>
        <taxon>Bacteria</taxon>
        <taxon>Pseudomonadati</taxon>
        <taxon>Bacteroidota</taxon>
        <taxon>Flavobacteriia</taxon>
        <taxon>Flavobacteriales</taxon>
        <taxon>Flavobacteriaceae</taxon>
        <taxon>Flagellimonas</taxon>
    </lineage>
</organism>
<keyword evidence="8" id="KW-1185">Reference proteome</keyword>
<sequence length="712" mass="80306">MEQKIEEETLFKGIFEASVEGIVVADQQGAIVKANAALEKMFGYERDELNGKKIEVLIPQNLRKKHTGHRQNYAKKPEVRTMGSGLDLWGLKKDGSKFPLEISLSPSIIDDKKLVVAYVMDISKRRETEIKLQQSVEKNTAILQALPDLIFVVNKERVYTDVHSSNAEILLAMQEELIGKSIYDELPETLLPKVKKVFDTVEETQQSELLEYSYERDGAVKFYESRVVPKGNGDFLVVVRDTSDHKEAEQNLFLKDRALESAANAILIVDATQKDMPIIYANEAFEKMTGYTKEEASGENCRFLQKEDRQQKEIEVLRKAIDRGISCEVELRNYKKDGTLFWNQLTITPIKNEDGKVTHFIGVQNDITTRKKEEILKEQSSKALEMIAKHQSLKKIADHIVKMVEDQIPKAMVSLLTLDKPNKTLHKLAALKIPKAFSDGIEGVSIGNNVGSCGTAAFLKEEIIVSDIETSPLWENYKKLALENNLRACWSLPILSSTKQVLGTFAVYHEQPTKPNPDELKIVVDASKLMAIALEQHETNVKLQNNQQELKSYADKLEDKVRDRTNELSESIDKLMQVNSQLEVQIEETKLAELKALTSQALYSAIAQHFPNGMIAVVDNHYTIISLHGEDLKRLGLQKEEAEGKSVDTISQFTKDRIDRIKQNVRDTLAGNHLSEEIEINGIDYSLNSIPLYSGQCTSSNESELAQSKVKS</sequence>
<evidence type="ECO:0000256" key="4">
    <source>
        <dbReference type="SAM" id="Coils"/>
    </source>
</evidence>
<dbReference type="InterPro" id="IPR001610">
    <property type="entry name" value="PAC"/>
</dbReference>
<evidence type="ECO:0000313" key="7">
    <source>
        <dbReference type="EMBL" id="THV57340.1"/>
    </source>
</evidence>
<dbReference type="EMBL" id="SNTZ01000013">
    <property type="protein sequence ID" value="THV57340.1"/>
    <property type="molecule type" value="Genomic_DNA"/>
</dbReference>
<dbReference type="SUPFAM" id="SSF55785">
    <property type="entry name" value="PYP-like sensor domain (PAS domain)"/>
    <property type="match status" value="4"/>
</dbReference>
<dbReference type="Pfam" id="PF00989">
    <property type="entry name" value="PAS"/>
    <property type="match status" value="1"/>
</dbReference>
<dbReference type="InterPro" id="IPR000014">
    <property type="entry name" value="PAS"/>
</dbReference>
<evidence type="ECO:0000259" key="5">
    <source>
        <dbReference type="PROSITE" id="PS50112"/>
    </source>
</evidence>
<proteinExistence type="predicted"/>
<dbReference type="SMART" id="SM00091">
    <property type="entry name" value="PAS"/>
    <property type="match status" value="4"/>
</dbReference>
<name>A0A4S8RHF5_9FLAO</name>
<dbReference type="InterPro" id="IPR003018">
    <property type="entry name" value="GAF"/>
</dbReference>
<protein>
    <submittedName>
        <fullName evidence="7">PAS domain S-box protein</fullName>
    </submittedName>
</protein>
<feature type="domain" description="PAC" evidence="6">
    <location>
        <begin position="327"/>
        <end position="379"/>
    </location>
</feature>
<evidence type="ECO:0000256" key="1">
    <source>
        <dbReference type="ARBA" id="ARBA00022630"/>
    </source>
</evidence>
<evidence type="ECO:0000313" key="8">
    <source>
        <dbReference type="Proteomes" id="UP000310406"/>
    </source>
</evidence>
<dbReference type="Gene3D" id="3.30.450.40">
    <property type="match status" value="1"/>
</dbReference>
<dbReference type="PANTHER" id="PTHR47429:SF2">
    <property type="entry name" value="PROTEIN TWIN LOV 1"/>
    <property type="match status" value="1"/>
</dbReference>
<dbReference type="PROSITE" id="PS50113">
    <property type="entry name" value="PAC"/>
    <property type="match status" value="2"/>
</dbReference>
<dbReference type="PROSITE" id="PS50112">
    <property type="entry name" value="PAS"/>
    <property type="match status" value="3"/>
</dbReference>
<dbReference type="NCBIfam" id="TIGR00229">
    <property type="entry name" value="sensory_box"/>
    <property type="match status" value="3"/>
</dbReference>
<dbReference type="RefSeq" id="WP_136567422.1">
    <property type="nucleotide sequence ID" value="NZ_SNTZ01000013.1"/>
</dbReference>
<keyword evidence="2" id="KW-0288">FMN</keyword>
<feature type="domain" description="PAS" evidence="5">
    <location>
        <begin position="135"/>
        <end position="205"/>
    </location>
</feature>
<keyword evidence="1" id="KW-0285">Flavoprotein</keyword>
<dbReference type="InterPro" id="IPR000700">
    <property type="entry name" value="PAS-assoc_C"/>
</dbReference>
<dbReference type="Gene3D" id="3.30.450.20">
    <property type="entry name" value="PAS domain"/>
    <property type="match status" value="3"/>
</dbReference>
<dbReference type="CDD" id="cd00130">
    <property type="entry name" value="PAS"/>
    <property type="match status" value="3"/>
</dbReference>
<dbReference type="InterPro" id="IPR029016">
    <property type="entry name" value="GAF-like_dom_sf"/>
</dbReference>
<keyword evidence="3" id="KW-0157">Chromophore</keyword>
<dbReference type="AlphaFoldDB" id="A0A4S8RHF5"/>
<feature type="domain" description="PAS" evidence="5">
    <location>
        <begin position="7"/>
        <end position="61"/>
    </location>
</feature>
<dbReference type="Pfam" id="PF13426">
    <property type="entry name" value="PAS_9"/>
    <property type="match status" value="2"/>
</dbReference>